<name>A0A5J4RZE6_9ZZZZ</name>
<dbReference type="Gene3D" id="1.25.40.390">
    <property type="match status" value="1"/>
</dbReference>
<evidence type="ECO:0000256" key="1">
    <source>
        <dbReference type="ARBA" id="ARBA00004442"/>
    </source>
</evidence>
<accession>A0A5J4RZE6</accession>
<feature type="domain" description="RagB/SusD" evidence="5">
    <location>
        <begin position="367"/>
        <end position="678"/>
    </location>
</feature>
<evidence type="ECO:0000256" key="3">
    <source>
        <dbReference type="ARBA" id="ARBA00023136"/>
    </source>
</evidence>
<protein>
    <submittedName>
        <fullName evidence="7">RagB/SusD family nutrient uptake outer membrane protein</fullName>
    </submittedName>
</protein>
<feature type="domain" description="SusD-like N-terminal" evidence="6">
    <location>
        <begin position="114"/>
        <end position="247"/>
    </location>
</feature>
<dbReference type="InterPro" id="IPR011990">
    <property type="entry name" value="TPR-like_helical_dom_sf"/>
</dbReference>
<reference evidence="7" key="1">
    <citation type="submission" date="2019-03" db="EMBL/GenBank/DDBJ databases">
        <title>Single cell metagenomics reveals metabolic interactions within the superorganism composed of flagellate Streblomastix strix and complex community of Bacteroidetes bacteria on its surface.</title>
        <authorList>
            <person name="Treitli S.C."/>
            <person name="Kolisko M."/>
            <person name="Husnik F."/>
            <person name="Keeling P."/>
            <person name="Hampl V."/>
        </authorList>
    </citation>
    <scope>NUCLEOTIDE SEQUENCE</scope>
    <source>
        <strain evidence="7">STM</strain>
    </source>
</reference>
<comment type="caution">
    <text evidence="7">The sequence shown here is derived from an EMBL/GenBank/DDBJ whole genome shotgun (WGS) entry which is preliminary data.</text>
</comment>
<evidence type="ECO:0000256" key="2">
    <source>
        <dbReference type="ARBA" id="ARBA00022729"/>
    </source>
</evidence>
<dbReference type="InterPro" id="IPR033985">
    <property type="entry name" value="SusD-like_N"/>
</dbReference>
<dbReference type="AlphaFoldDB" id="A0A5J4RZE6"/>
<evidence type="ECO:0000259" key="5">
    <source>
        <dbReference type="Pfam" id="PF07980"/>
    </source>
</evidence>
<comment type="subcellular location">
    <subcellularLocation>
        <location evidence="1">Cell outer membrane</location>
    </subcellularLocation>
</comment>
<organism evidence="7">
    <name type="scientific">termite gut metagenome</name>
    <dbReference type="NCBI Taxonomy" id="433724"/>
    <lineage>
        <taxon>unclassified sequences</taxon>
        <taxon>metagenomes</taxon>
        <taxon>organismal metagenomes</taxon>
    </lineage>
</organism>
<dbReference type="InterPro" id="IPR012944">
    <property type="entry name" value="SusD_RagB_dom"/>
</dbReference>
<keyword evidence="3" id="KW-0472">Membrane</keyword>
<dbReference type="SUPFAM" id="SSF48452">
    <property type="entry name" value="TPR-like"/>
    <property type="match status" value="1"/>
</dbReference>
<keyword evidence="4" id="KW-0998">Cell outer membrane</keyword>
<dbReference type="EMBL" id="SNRY01000612">
    <property type="protein sequence ID" value="KAA6338490.1"/>
    <property type="molecule type" value="Genomic_DNA"/>
</dbReference>
<evidence type="ECO:0000259" key="6">
    <source>
        <dbReference type="Pfam" id="PF14322"/>
    </source>
</evidence>
<dbReference type="GO" id="GO:0009279">
    <property type="term" value="C:cell outer membrane"/>
    <property type="evidence" value="ECO:0007669"/>
    <property type="project" value="UniProtKB-SubCell"/>
</dbReference>
<keyword evidence="2" id="KW-0732">Signal</keyword>
<proteinExistence type="predicted"/>
<evidence type="ECO:0000313" key="7">
    <source>
        <dbReference type="EMBL" id="KAA6338490.1"/>
    </source>
</evidence>
<dbReference type="Pfam" id="PF07980">
    <property type="entry name" value="SusD_RagB"/>
    <property type="match status" value="1"/>
</dbReference>
<evidence type="ECO:0000256" key="4">
    <source>
        <dbReference type="ARBA" id="ARBA00023237"/>
    </source>
</evidence>
<dbReference type="Pfam" id="PF14322">
    <property type="entry name" value="SusD-like_3"/>
    <property type="match status" value="1"/>
</dbReference>
<sequence>MITHLLYTKSKSSLSKKFGVALTSFCFLFVLLFSSCKDYLSVDNYFTDELKLDTVFASTRYIRAYMWRTASLFPDEGRLLRNGYTPGPLATDEAFTLAATSSDINGMRLVLGEISASNLYEMADTWNGSYIIIRKCNTILTRIDEAKDMTTIDRFQIIGYTRFIRAYAYYKILIDFGPPILLGDEVMASNEDMAYYNRARSTYDEAVEYICSELEEAAGYLSQTVSLMEFGYPTKGAAYGLIARLRLFHASPLFNGGGAARSCFGTWKRSTDGAQYVSQSYSEQRWALAAAAAKRIIDMGIYSLYTVDADGDTPALPENVTSDPDYYQPWSEGGAAGKDHFRSYSEMFTGEAISSVNPEFVWARQSGMVVTNTQNSFPVTTGGWNNQCVTQKVIDAYSMADGKTIYDSSTDYPYSETGFTTAQKRFSGYQLNSGVYNMYVNREMRFYASIGFSECYWPMSSSTTTGNYNLTLTYYYDSSNGKGGTNFPLNYPTTGYVIKKFVHPSDAWGGNNARKMDKAYAMIRYADVLLWYAEALNNLTGDHTVELGGKTYALFRDTEEIKKAFNQVRHRAGLPGPSSDELAAANKMQELLEKERMVEFLHENQRYYDVRRWGIYEKTESEPIVGMNTESGKDGFYRRTIPNSSRIGARIVNKKLIFLPLPLDEVRRLPLLDQNPGWED</sequence>
<gene>
    <name evidence="7" type="ORF">EZS27_013513</name>
</gene>